<name>A0A5N5QCU0_9AGAM</name>
<accession>A0A5N5QCU0</accession>
<dbReference type="AlphaFoldDB" id="A0A5N5QCU0"/>
<dbReference type="Proteomes" id="UP000383932">
    <property type="component" value="Unassembled WGS sequence"/>
</dbReference>
<keyword evidence="2" id="KW-1185">Reference proteome</keyword>
<evidence type="ECO:0000313" key="2">
    <source>
        <dbReference type="Proteomes" id="UP000383932"/>
    </source>
</evidence>
<dbReference type="EMBL" id="SSOP01000309">
    <property type="protein sequence ID" value="KAB5589157.1"/>
    <property type="molecule type" value="Genomic_DNA"/>
</dbReference>
<reference evidence="1 2" key="1">
    <citation type="journal article" date="2019" name="Fungal Biol. Biotechnol.">
        <title>Draft genome sequence of fastidious pathogen Ceratobasidium theobromae, which causes vascular-streak dieback in Theobroma cacao.</title>
        <authorList>
            <person name="Ali S.S."/>
            <person name="Asman A."/>
            <person name="Shao J."/>
            <person name="Firmansyah A.P."/>
            <person name="Susilo A.W."/>
            <person name="Rosmana A."/>
            <person name="McMahon P."/>
            <person name="Junaid M."/>
            <person name="Guest D."/>
            <person name="Kheng T.Y."/>
            <person name="Meinhardt L.W."/>
            <person name="Bailey B.A."/>
        </authorList>
    </citation>
    <scope>NUCLEOTIDE SEQUENCE [LARGE SCALE GENOMIC DNA]</scope>
    <source>
        <strain evidence="1 2">CT2</strain>
    </source>
</reference>
<evidence type="ECO:0008006" key="3">
    <source>
        <dbReference type="Google" id="ProtNLM"/>
    </source>
</evidence>
<proteinExistence type="predicted"/>
<protein>
    <recommendedName>
        <fullName evidence="3">Mediator of RNA polymerase II transcription subunit 1</fullName>
    </recommendedName>
</protein>
<gene>
    <name evidence="1" type="ORF">CTheo_7400</name>
</gene>
<organism evidence="1 2">
    <name type="scientific">Ceratobasidium theobromae</name>
    <dbReference type="NCBI Taxonomy" id="1582974"/>
    <lineage>
        <taxon>Eukaryota</taxon>
        <taxon>Fungi</taxon>
        <taxon>Dikarya</taxon>
        <taxon>Basidiomycota</taxon>
        <taxon>Agaricomycotina</taxon>
        <taxon>Agaricomycetes</taxon>
        <taxon>Cantharellales</taxon>
        <taxon>Ceratobasidiaceae</taxon>
        <taxon>Ceratobasidium</taxon>
    </lineage>
</organism>
<evidence type="ECO:0000313" key="1">
    <source>
        <dbReference type="EMBL" id="KAB5589157.1"/>
    </source>
</evidence>
<comment type="caution">
    <text evidence="1">The sequence shown here is derived from an EMBL/GenBank/DDBJ whole genome shotgun (WGS) entry which is preliminary data.</text>
</comment>
<dbReference type="OrthoDB" id="544685at2759"/>
<sequence>MSASQKPATVLAAVDDLLLRAAAAFPSSDPQDMHTYATKAPSQPFLKEIMDVTQSISSALVTMTSVTDPKVISVLKEHAVHDQTVFERQDISRQANELLDEHSRYWIEDIPLDIKLRPDFILSRVERWAKDAKMEVYQSFENGQNTLTCAGSAVVLDFVFEKLGVEIAAPAIRLVSLKSSYPASSESAPVTQPLTTVEDLLGSDIATYIDEVLSQDADAQRAAQLARRVIEHIQYIMLLDAQAAREAGTGDTGSRWFAEVGVLSPKVIDLACQEAAGICSQLGVVRAPLDIFLRRAHAFPLINLNSPSVSFLVGMTPISYLSLLKSSPGYPNDSKLDPQPNIDIPNGLLRRFIAQHPIPPGINTCSLIIAPSNQLNHEALQTIPPRVPYFPLLNVSTIPSQSHTFPSPGGDNAWVLDFGSKGLVMRRSAMQALVQALGHAGEIDDMLSGMNLMNLSIGLMGEEHAGWVNMLLEQYPEAPVKQLYTTQTSPSRLHPPIHATLRIPGEAGFILGRVRVRNMAEVWTTLEIIREQCWLNNAITTYTWSNIPPQDTEVSEPQGLADLLSGKFLSIPTQMAVSVDSTLSLQLQFPIPSRGRVPPVVEFIVSYDPTAIRGTRIEFRSLDPKVSATELLGRFHDEVDEVVRRAGPLGAVGWIHAQLRSA</sequence>